<keyword evidence="3" id="KW-1185">Reference proteome</keyword>
<feature type="transmembrane region" description="Helical" evidence="1">
    <location>
        <begin position="44"/>
        <end position="63"/>
    </location>
</feature>
<evidence type="ECO:0000313" key="3">
    <source>
        <dbReference type="Proteomes" id="UP001595907"/>
    </source>
</evidence>
<dbReference type="EMBL" id="JBHSCZ010000001">
    <property type="protein sequence ID" value="MFC4261349.1"/>
    <property type="molecule type" value="Genomic_DNA"/>
</dbReference>
<sequence length="101" mass="11123">MGAPSQPTSQHIFNASSNLLGICFLILTSLKVLNINSKTVIDEITMLATFLFLCSCTLSFLSIRNKTNNSIVLENIADVIFLVGLLLLFITALLFSFNMIH</sequence>
<name>A0ABV8QQN4_9BACT</name>
<feature type="transmembrane region" description="Helical" evidence="1">
    <location>
        <begin position="12"/>
        <end position="32"/>
    </location>
</feature>
<keyword evidence="1" id="KW-1133">Transmembrane helix</keyword>
<dbReference type="Proteomes" id="UP001595907">
    <property type="component" value="Unassembled WGS sequence"/>
</dbReference>
<gene>
    <name evidence="2" type="ORF">ACFOWM_00540</name>
</gene>
<evidence type="ECO:0000313" key="2">
    <source>
        <dbReference type="EMBL" id="MFC4261349.1"/>
    </source>
</evidence>
<dbReference type="RefSeq" id="WP_379705528.1">
    <property type="nucleotide sequence ID" value="NZ_JBHSCZ010000001.1"/>
</dbReference>
<proteinExistence type="predicted"/>
<reference evidence="3" key="1">
    <citation type="journal article" date="2019" name="Int. J. Syst. Evol. Microbiol.">
        <title>The Global Catalogue of Microorganisms (GCM) 10K type strain sequencing project: providing services to taxonomists for standard genome sequencing and annotation.</title>
        <authorList>
            <consortium name="The Broad Institute Genomics Platform"/>
            <consortium name="The Broad Institute Genome Sequencing Center for Infectious Disease"/>
            <person name="Wu L."/>
            <person name="Ma J."/>
        </authorList>
    </citation>
    <scope>NUCLEOTIDE SEQUENCE [LARGE SCALE GENOMIC DNA]</scope>
    <source>
        <strain evidence="3">CECT 8289</strain>
    </source>
</reference>
<protein>
    <submittedName>
        <fullName evidence="2">Uncharacterized protein</fullName>
    </submittedName>
</protein>
<keyword evidence="1" id="KW-0812">Transmembrane</keyword>
<organism evidence="2 3">
    <name type="scientific">Ferruginibacter yonginensis</name>
    <dbReference type="NCBI Taxonomy" id="1310416"/>
    <lineage>
        <taxon>Bacteria</taxon>
        <taxon>Pseudomonadati</taxon>
        <taxon>Bacteroidota</taxon>
        <taxon>Chitinophagia</taxon>
        <taxon>Chitinophagales</taxon>
        <taxon>Chitinophagaceae</taxon>
        <taxon>Ferruginibacter</taxon>
    </lineage>
</organism>
<accession>A0ABV8QQN4</accession>
<feature type="transmembrane region" description="Helical" evidence="1">
    <location>
        <begin position="75"/>
        <end position="97"/>
    </location>
</feature>
<keyword evidence="1" id="KW-0472">Membrane</keyword>
<evidence type="ECO:0000256" key="1">
    <source>
        <dbReference type="SAM" id="Phobius"/>
    </source>
</evidence>
<comment type="caution">
    <text evidence="2">The sequence shown here is derived from an EMBL/GenBank/DDBJ whole genome shotgun (WGS) entry which is preliminary data.</text>
</comment>